<protein>
    <submittedName>
        <fullName evidence="5">TlyA family rRNA (Cytidine-2'-O)-methyltransferase</fullName>
    </submittedName>
</protein>
<dbReference type="Pfam" id="PF01728">
    <property type="entry name" value="FtsJ"/>
    <property type="match status" value="1"/>
</dbReference>
<dbReference type="SUPFAM" id="SSF55174">
    <property type="entry name" value="Alpha-L RNA-binding motif"/>
    <property type="match status" value="1"/>
</dbReference>
<dbReference type="PROSITE" id="PS50889">
    <property type="entry name" value="S4"/>
    <property type="match status" value="1"/>
</dbReference>
<keyword evidence="1 3" id="KW-0694">RNA-binding</keyword>
<evidence type="ECO:0000256" key="3">
    <source>
        <dbReference type="PROSITE-ProRule" id="PRU00182"/>
    </source>
</evidence>
<dbReference type="PIRSF" id="PIRSF005578">
    <property type="entry name" value="TlyA"/>
    <property type="match status" value="1"/>
</dbReference>
<dbReference type="PANTHER" id="PTHR32319">
    <property type="entry name" value="BACTERIAL HEMOLYSIN-LIKE PROTEIN"/>
    <property type="match status" value="1"/>
</dbReference>
<dbReference type="GO" id="GO:0008168">
    <property type="term" value="F:methyltransferase activity"/>
    <property type="evidence" value="ECO:0007669"/>
    <property type="project" value="UniProtKB-KW"/>
</dbReference>
<sequence length="274" mass="29551">MTSKKRLDVRLVDDGLSPTREKARAAILAGLVQVDGQRVDKAGTLIADSAHVTVTGEACPYVSRGGFKLAKALEVFPLDLTSLTVIDVGASTGGFTDVALRNGAARVIAVDVGYGQFAWSLRNDPRVRCLERTNIRHLTPEALGEKAQAAVIDVAFISLEKVLPAVAGLLEDPGHVMALIKPQFEAGREKVGKKGVVRDPQTHREVIERLVRWAAERGWKVLGLDYSPITGPEGNIEYLFFLQKPDTQGEAASVTPDSIAALVRRAHETVGNQN</sequence>
<dbReference type="GO" id="GO:0003723">
    <property type="term" value="F:RNA binding"/>
    <property type="evidence" value="ECO:0007669"/>
    <property type="project" value="UniProtKB-KW"/>
</dbReference>
<dbReference type="AlphaFoldDB" id="A0A845L0Z5"/>
<evidence type="ECO:0000256" key="1">
    <source>
        <dbReference type="ARBA" id="ARBA00022884"/>
    </source>
</evidence>
<evidence type="ECO:0000313" key="5">
    <source>
        <dbReference type="EMBL" id="MZP28444.1"/>
    </source>
</evidence>
<dbReference type="Pfam" id="PF01479">
    <property type="entry name" value="S4"/>
    <property type="match status" value="1"/>
</dbReference>
<evidence type="ECO:0000313" key="6">
    <source>
        <dbReference type="Proteomes" id="UP000463470"/>
    </source>
</evidence>
<dbReference type="PANTHER" id="PTHR32319:SF0">
    <property type="entry name" value="BACTERIAL HEMOLYSIN-LIKE PROTEIN"/>
    <property type="match status" value="1"/>
</dbReference>
<dbReference type="InterPro" id="IPR002942">
    <property type="entry name" value="S4_RNA-bd"/>
</dbReference>
<keyword evidence="5" id="KW-0489">Methyltransferase</keyword>
<dbReference type="Gene3D" id="3.40.50.150">
    <property type="entry name" value="Vaccinia Virus protein VP39"/>
    <property type="match status" value="1"/>
</dbReference>
<dbReference type="CDD" id="cd00165">
    <property type="entry name" value="S4"/>
    <property type="match status" value="1"/>
</dbReference>
<dbReference type="Gene3D" id="3.10.290.10">
    <property type="entry name" value="RNA-binding S4 domain"/>
    <property type="match status" value="1"/>
</dbReference>
<comment type="similarity">
    <text evidence="2">Belongs to the TlyA family.</text>
</comment>
<gene>
    <name evidence="5" type="ORF">GTO91_01735</name>
</gene>
<dbReference type="InterPro" id="IPR047048">
    <property type="entry name" value="TlyA"/>
</dbReference>
<keyword evidence="5" id="KW-0808">Transferase</keyword>
<feature type="domain" description="RNA-binding S4" evidence="4">
    <location>
        <begin position="5"/>
        <end position="70"/>
    </location>
</feature>
<proteinExistence type="inferred from homology"/>
<dbReference type="OrthoDB" id="9784736at2"/>
<dbReference type="GO" id="GO:0032259">
    <property type="term" value="P:methylation"/>
    <property type="evidence" value="ECO:0007669"/>
    <property type="project" value="UniProtKB-KW"/>
</dbReference>
<dbReference type="InterPro" id="IPR029063">
    <property type="entry name" value="SAM-dependent_MTases_sf"/>
</dbReference>
<dbReference type="Proteomes" id="UP000463470">
    <property type="component" value="Unassembled WGS sequence"/>
</dbReference>
<dbReference type="InterPro" id="IPR036986">
    <property type="entry name" value="S4_RNA-bd_sf"/>
</dbReference>
<dbReference type="SMART" id="SM00363">
    <property type="entry name" value="S4"/>
    <property type="match status" value="1"/>
</dbReference>
<evidence type="ECO:0000259" key="4">
    <source>
        <dbReference type="SMART" id="SM00363"/>
    </source>
</evidence>
<comment type="caution">
    <text evidence="5">The sequence shown here is derived from an EMBL/GenBank/DDBJ whole genome shotgun (WGS) entry which is preliminary data.</text>
</comment>
<keyword evidence="6" id="KW-1185">Reference proteome</keyword>
<evidence type="ECO:0000256" key="2">
    <source>
        <dbReference type="ARBA" id="ARBA00029460"/>
    </source>
</evidence>
<dbReference type="InterPro" id="IPR002877">
    <property type="entry name" value="RNA_MeTrfase_FtsJ_dom"/>
</dbReference>
<dbReference type="NCBIfam" id="TIGR00478">
    <property type="entry name" value="tly"/>
    <property type="match status" value="1"/>
</dbReference>
<accession>A0A845L0Z5</accession>
<dbReference type="InterPro" id="IPR004538">
    <property type="entry name" value="Hemolysin_A/TlyA"/>
</dbReference>
<dbReference type="CDD" id="cd02440">
    <property type="entry name" value="AdoMet_MTases"/>
    <property type="match status" value="1"/>
</dbReference>
<dbReference type="EMBL" id="WXEY01000001">
    <property type="protein sequence ID" value="MZP28444.1"/>
    <property type="molecule type" value="Genomic_DNA"/>
</dbReference>
<reference evidence="5 6" key="1">
    <citation type="submission" date="2020-01" db="EMBL/GenBank/DDBJ databases">
        <title>Whole-genome sequence of Heliobacterium undosum DSM 13378.</title>
        <authorList>
            <person name="Kyndt J.A."/>
            <person name="Meyer T.E."/>
        </authorList>
    </citation>
    <scope>NUCLEOTIDE SEQUENCE [LARGE SCALE GENOMIC DNA]</scope>
    <source>
        <strain evidence="5 6">DSM 13378</strain>
    </source>
</reference>
<dbReference type="SUPFAM" id="SSF53335">
    <property type="entry name" value="S-adenosyl-L-methionine-dependent methyltransferases"/>
    <property type="match status" value="1"/>
</dbReference>
<organism evidence="5 6">
    <name type="scientific">Heliomicrobium undosum</name>
    <dbReference type="NCBI Taxonomy" id="121734"/>
    <lineage>
        <taxon>Bacteria</taxon>
        <taxon>Bacillati</taxon>
        <taxon>Bacillota</taxon>
        <taxon>Clostridia</taxon>
        <taxon>Eubacteriales</taxon>
        <taxon>Heliobacteriaceae</taxon>
        <taxon>Heliomicrobium</taxon>
    </lineage>
</organism>
<name>A0A845L0Z5_9FIRM</name>
<dbReference type="RefSeq" id="WP_161253876.1">
    <property type="nucleotide sequence ID" value="NZ_WXEY01000001.1"/>
</dbReference>